<dbReference type="EMBL" id="MN739742">
    <property type="protein sequence ID" value="QHT24134.1"/>
    <property type="molecule type" value="Genomic_DNA"/>
</dbReference>
<accession>A0A6C0E4Z5</accession>
<dbReference type="AlphaFoldDB" id="A0A6C0E4Z5"/>
<sequence length="163" mass="19179">MSTIIKRLNRELGVDNYTIENSPVIRGSETIPEFDIFYNYKNQIIVIKIANQYPFKPPISIGTETSMSWSHERFQKIPSYVYKYIGFCSKKIKVGDCLYCKSMMCPDTWSPALTINKIIEQFIYLDTFLSSCIKLEFIFLNKLELPEDMVREIFSFLYVDFIL</sequence>
<protein>
    <submittedName>
        <fullName evidence="1">Uncharacterized protein</fullName>
    </submittedName>
</protein>
<reference evidence="1" key="1">
    <citation type="journal article" date="2020" name="Nature">
        <title>Giant virus diversity and host interactions through global metagenomics.</title>
        <authorList>
            <person name="Schulz F."/>
            <person name="Roux S."/>
            <person name="Paez-Espino D."/>
            <person name="Jungbluth S."/>
            <person name="Walsh D.A."/>
            <person name="Denef V.J."/>
            <person name="McMahon K.D."/>
            <person name="Konstantinidis K.T."/>
            <person name="Eloe-Fadrosh E.A."/>
            <person name="Kyrpides N.C."/>
            <person name="Woyke T."/>
        </authorList>
    </citation>
    <scope>NUCLEOTIDE SEQUENCE</scope>
    <source>
        <strain evidence="1">GVMAG-M-3300023179-132</strain>
    </source>
</reference>
<evidence type="ECO:0000313" key="1">
    <source>
        <dbReference type="EMBL" id="QHT24134.1"/>
    </source>
</evidence>
<name>A0A6C0E4Z5_9ZZZZ</name>
<proteinExistence type="predicted"/>
<organism evidence="1">
    <name type="scientific">viral metagenome</name>
    <dbReference type="NCBI Taxonomy" id="1070528"/>
    <lineage>
        <taxon>unclassified sequences</taxon>
        <taxon>metagenomes</taxon>
        <taxon>organismal metagenomes</taxon>
    </lineage>
</organism>